<keyword evidence="2" id="KW-1133">Transmembrane helix</keyword>
<evidence type="ECO:0000256" key="2">
    <source>
        <dbReference type="SAM" id="Phobius"/>
    </source>
</evidence>
<feature type="compositionally biased region" description="Pro residues" evidence="1">
    <location>
        <begin position="58"/>
        <end position="69"/>
    </location>
</feature>
<feature type="compositionally biased region" description="Basic residues" evidence="1">
    <location>
        <begin position="179"/>
        <end position="189"/>
    </location>
</feature>
<feature type="transmembrane region" description="Helical" evidence="2">
    <location>
        <begin position="584"/>
        <end position="610"/>
    </location>
</feature>
<feature type="compositionally biased region" description="Low complexity" evidence="1">
    <location>
        <begin position="271"/>
        <end position="282"/>
    </location>
</feature>
<evidence type="ECO:0000313" key="3">
    <source>
        <dbReference type="EMBL" id="KAF7762054.1"/>
    </source>
</evidence>
<feature type="compositionally biased region" description="Polar residues" evidence="1">
    <location>
        <begin position="126"/>
        <end position="148"/>
    </location>
</feature>
<reference evidence="3 4" key="1">
    <citation type="journal article" name="Sci. Rep.">
        <title>Telomere-to-telomere assembled and centromere annotated genomes of the two main subspecies of the button mushroom Agaricus bisporus reveal especially polymorphic chromosome ends.</title>
        <authorList>
            <person name="Sonnenberg A.S.M."/>
            <person name="Sedaghat-Telgerd N."/>
            <person name="Lavrijssen B."/>
            <person name="Ohm R.A."/>
            <person name="Hendrickx P.M."/>
            <person name="Scholtmeijer K."/>
            <person name="Baars J.J.P."/>
            <person name="van Peer A."/>
        </authorList>
    </citation>
    <scope>NUCLEOTIDE SEQUENCE [LARGE SCALE GENOMIC DNA]</scope>
    <source>
        <strain evidence="3 4">H119_p4</strain>
    </source>
</reference>
<dbReference type="Proteomes" id="UP000629468">
    <property type="component" value="Unassembled WGS sequence"/>
</dbReference>
<feature type="region of interest" description="Disordered" evidence="1">
    <location>
        <begin position="1"/>
        <end position="294"/>
    </location>
</feature>
<feature type="region of interest" description="Disordered" evidence="1">
    <location>
        <begin position="307"/>
        <end position="345"/>
    </location>
</feature>
<gene>
    <name evidence="3" type="ORF">Agabi119p4_8647</name>
</gene>
<dbReference type="AlphaFoldDB" id="A0A8H7EXD8"/>
<dbReference type="EMBL" id="JABXXO010000012">
    <property type="protein sequence ID" value="KAF7762054.1"/>
    <property type="molecule type" value="Genomic_DNA"/>
</dbReference>
<organism evidence="3 4">
    <name type="scientific">Agaricus bisporus var. burnettii</name>
    <dbReference type="NCBI Taxonomy" id="192524"/>
    <lineage>
        <taxon>Eukaryota</taxon>
        <taxon>Fungi</taxon>
        <taxon>Dikarya</taxon>
        <taxon>Basidiomycota</taxon>
        <taxon>Agaricomycotina</taxon>
        <taxon>Agaricomycetes</taxon>
        <taxon>Agaricomycetidae</taxon>
        <taxon>Agaricales</taxon>
        <taxon>Agaricineae</taxon>
        <taxon>Agaricaceae</taxon>
        <taxon>Agaricus</taxon>
    </lineage>
</organism>
<keyword evidence="2" id="KW-0472">Membrane</keyword>
<name>A0A8H7EXD8_AGABI</name>
<evidence type="ECO:0000313" key="4">
    <source>
        <dbReference type="Proteomes" id="UP000629468"/>
    </source>
</evidence>
<feature type="compositionally biased region" description="Polar residues" evidence="1">
    <location>
        <begin position="167"/>
        <end position="178"/>
    </location>
</feature>
<feature type="compositionally biased region" description="Basic residues" evidence="1">
    <location>
        <begin position="1"/>
        <end position="11"/>
    </location>
</feature>
<feature type="compositionally biased region" description="Basic residues" evidence="1">
    <location>
        <begin position="283"/>
        <end position="294"/>
    </location>
</feature>
<keyword evidence="2" id="KW-0812">Transmembrane</keyword>
<feature type="compositionally biased region" description="Polar residues" evidence="1">
    <location>
        <begin position="75"/>
        <end position="88"/>
    </location>
</feature>
<proteinExistence type="predicted"/>
<feature type="compositionally biased region" description="Polar residues" evidence="1">
    <location>
        <begin position="230"/>
        <end position="248"/>
    </location>
</feature>
<protein>
    <submittedName>
        <fullName evidence="3">Uncharacterized protein</fullName>
    </submittedName>
</protein>
<feature type="transmembrane region" description="Helical" evidence="2">
    <location>
        <begin position="437"/>
        <end position="456"/>
    </location>
</feature>
<feature type="transmembrane region" description="Helical" evidence="2">
    <location>
        <begin position="556"/>
        <end position="577"/>
    </location>
</feature>
<sequence length="759" mass="80939">MAVGNIHRRKSSKDLEDDEVFIPAPFESSSTNPVILSPAPPGNRPLSSHARSTSVSGPSPPIPRSPPLVPLSAGPSRTTFNTLPNGRTVSAHHAPATASPLNPTFARGHDRNRSVSGPFAPPQPSPLTSVFPSSPNMASPLSPSTSNGIAFPPVLTASKSLPLDPSSPVNPNEPSTSPKHGRRHSRLHSRNLSIFFPRPGSLPTSSIAEDGSQEVDLKNDVEANGAATPGANSSIQFPRTQSMTNGQVTPLGVGFSFGGRTPASSAPNPPSMGSTSSTSTTTKSRKGHHHKHSMSHSFFSFLEPGATGVRSTSTSPVPGDELHAQPTPIPVSPWRPSSTVHPTPSIHDHNDSGEGVPLGPVIGAVGQFLVGAWLWVCGQRIGSLSCTGIGYWVVFDSLGVGISKVFPPWLNSKKDTLRNAREKERAMLKRPYGQKRVLTVFMFAQVVYLLFAAVYVCKETIEHVLLAAGNGHHHHPGENDDEIGIEFPPMMTLFTFCSTISTALLFNNHATLIDVTGNRMPSPFAFLRSLMQSPKQTTYTNTFSPSPLTNMLTNPYSSSPLVFCLAMFGIAVFVPATHHRPADLVLASIIALVTFKVSYRACIILGTVLLQTAPQRGLASGRMEAFLRVMRDVERHPNIIHLPAPHIWQLTPSSLHTNTTTPSIHNHNLKDGESSINDGTLIVSLQLHVREDLGDDEILRLTKWTWERVVRALGTAGGVNKIGNGNGNGCGGGQGDVWKTGLGLGGDVGVEVTVGVVKG</sequence>
<accession>A0A8H7EXD8</accession>
<evidence type="ECO:0000256" key="1">
    <source>
        <dbReference type="SAM" id="MobiDB-lite"/>
    </source>
</evidence>
<comment type="caution">
    <text evidence="3">The sequence shown here is derived from an EMBL/GenBank/DDBJ whole genome shotgun (WGS) entry which is preliminary data.</text>
</comment>